<evidence type="ECO:0000313" key="2">
    <source>
        <dbReference type="EMBL" id="KAI6656387.1"/>
    </source>
</evidence>
<sequence length="101" mass="11338">MFLTCLLFGESTEQTKDGFDGKLNAELSKLRLSHSGYSRDMETQLSGCSEKLKVTKREVETLRNQLIEAKRKEVALVAQNETLSTQSATLTHKFELNSIGK</sequence>
<keyword evidence="1" id="KW-0175">Coiled coil</keyword>
<reference evidence="2 3" key="1">
    <citation type="journal article" date="2023" name="BMC Biol.">
        <title>The compact genome of the sponge Oopsacas minuta (Hexactinellida) is lacking key metazoan core genes.</title>
        <authorList>
            <person name="Santini S."/>
            <person name="Schenkelaars Q."/>
            <person name="Jourda C."/>
            <person name="Duchesne M."/>
            <person name="Belahbib H."/>
            <person name="Rocher C."/>
            <person name="Selva M."/>
            <person name="Riesgo A."/>
            <person name="Vervoort M."/>
            <person name="Leys S.P."/>
            <person name="Kodjabachian L."/>
            <person name="Le Bivic A."/>
            <person name="Borchiellini C."/>
            <person name="Claverie J.M."/>
            <person name="Renard E."/>
        </authorList>
    </citation>
    <scope>NUCLEOTIDE SEQUENCE [LARGE SCALE GENOMIC DNA]</scope>
    <source>
        <strain evidence="2">SPO-2</strain>
    </source>
</reference>
<evidence type="ECO:0000313" key="3">
    <source>
        <dbReference type="Proteomes" id="UP001165289"/>
    </source>
</evidence>
<evidence type="ECO:0000256" key="1">
    <source>
        <dbReference type="SAM" id="Coils"/>
    </source>
</evidence>
<dbReference type="Proteomes" id="UP001165289">
    <property type="component" value="Unassembled WGS sequence"/>
</dbReference>
<comment type="caution">
    <text evidence="2">The sequence shown here is derived from an EMBL/GenBank/DDBJ whole genome shotgun (WGS) entry which is preliminary data.</text>
</comment>
<accession>A0AAV7K597</accession>
<keyword evidence="3" id="KW-1185">Reference proteome</keyword>
<gene>
    <name evidence="2" type="ORF">LOD99_1186</name>
</gene>
<feature type="coiled-coil region" evidence="1">
    <location>
        <begin position="45"/>
        <end position="79"/>
    </location>
</feature>
<dbReference type="AlphaFoldDB" id="A0AAV7K597"/>
<name>A0AAV7K597_9METZ</name>
<protein>
    <submittedName>
        <fullName evidence="2">Uncharacterized protein</fullName>
    </submittedName>
</protein>
<dbReference type="EMBL" id="JAKMXF010000144">
    <property type="protein sequence ID" value="KAI6656387.1"/>
    <property type="molecule type" value="Genomic_DNA"/>
</dbReference>
<organism evidence="2 3">
    <name type="scientific">Oopsacas minuta</name>
    <dbReference type="NCBI Taxonomy" id="111878"/>
    <lineage>
        <taxon>Eukaryota</taxon>
        <taxon>Metazoa</taxon>
        <taxon>Porifera</taxon>
        <taxon>Hexactinellida</taxon>
        <taxon>Hexasterophora</taxon>
        <taxon>Lyssacinosida</taxon>
        <taxon>Leucopsacidae</taxon>
        <taxon>Oopsacas</taxon>
    </lineage>
</organism>
<proteinExistence type="predicted"/>